<name>E9EIG8_METAQ</name>
<organism evidence="2">
    <name type="scientific">Metarhizium acridum (strain CQMa 102)</name>
    <dbReference type="NCBI Taxonomy" id="655827"/>
    <lineage>
        <taxon>Eukaryota</taxon>
        <taxon>Fungi</taxon>
        <taxon>Dikarya</taxon>
        <taxon>Ascomycota</taxon>
        <taxon>Pezizomycotina</taxon>
        <taxon>Sordariomycetes</taxon>
        <taxon>Hypocreomycetidae</taxon>
        <taxon>Hypocreales</taxon>
        <taxon>Clavicipitaceae</taxon>
        <taxon>Metarhizium</taxon>
    </lineage>
</organism>
<dbReference type="InterPro" id="IPR011009">
    <property type="entry name" value="Kinase-like_dom_sf"/>
</dbReference>
<accession>E9EIG8</accession>
<gene>
    <name evidence="1" type="ORF">MAC_09666</name>
</gene>
<evidence type="ECO:0000313" key="2">
    <source>
        <dbReference type="Proteomes" id="UP000002499"/>
    </source>
</evidence>
<dbReference type="AlphaFoldDB" id="E9EIG8"/>
<proteinExistence type="predicted"/>
<dbReference type="Proteomes" id="UP000002499">
    <property type="component" value="Unassembled WGS sequence"/>
</dbReference>
<dbReference type="EMBL" id="GL698640">
    <property type="protein sequence ID" value="EFY84282.1"/>
    <property type="molecule type" value="Genomic_DNA"/>
</dbReference>
<sequence>MTMKRAASAIRKTPHMDDREYKLFTHGGNWWRDNYHLHYWDECIQPVVYRNHVYNGYKLLRRLGDWCWLTKDPKTQKYLTVKFLSQGQVNDLNIGIFLKQRCSSPFISIIEDHFTIPHHLAETHPKYRDVKFDAIVYETLGADLRRESSGGEVSRCKSPSLELRVRCIQQAVQAVAELHRMGVVHGDLHAGNLALPPPANEQIDQFLAEPPLEHDIIRKDGAPTPAHLPQRVTEPENIGHGHGDINLFDFGYAFRHMDGAAYSKHVFARGTTPAPELLGGRTTTDPFKAESWYLGQMVCHSS</sequence>
<dbReference type="OMA" id="NELAMCK"/>
<dbReference type="GeneID" id="19253977"/>
<keyword evidence="2" id="KW-1185">Reference proteome</keyword>
<reference evidence="1 2" key="1">
    <citation type="journal article" date="2011" name="PLoS Genet.">
        <title>Genome sequencing and comparative transcriptomics of the model entomopathogenic fungi Metarhizium anisopliae and M. acridum.</title>
        <authorList>
            <person name="Gao Q."/>
            <person name="Jin K."/>
            <person name="Ying S.H."/>
            <person name="Zhang Y."/>
            <person name="Xiao G."/>
            <person name="Shang Y."/>
            <person name="Duan Z."/>
            <person name="Hu X."/>
            <person name="Xie X.Q."/>
            <person name="Zhou G."/>
            <person name="Peng G."/>
            <person name="Luo Z."/>
            <person name="Huang W."/>
            <person name="Wang B."/>
            <person name="Fang W."/>
            <person name="Wang S."/>
            <person name="Zhong Y."/>
            <person name="Ma L.J."/>
            <person name="St Leger R.J."/>
            <person name="Zhao G.P."/>
            <person name="Pei Y."/>
            <person name="Feng M.G."/>
            <person name="Xia Y."/>
            <person name="Wang C."/>
        </authorList>
    </citation>
    <scope>NUCLEOTIDE SEQUENCE [LARGE SCALE GENOMIC DNA]</scope>
    <source>
        <strain evidence="1 2">CQMa 102</strain>
    </source>
</reference>
<dbReference type="SUPFAM" id="SSF56112">
    <property type="entry name" value="Protein kinase-like (PK-like)"/>
    <property type="match status" value="1"/>
</dbReference>
<dbReference type="InParanoid" id="E9EIG8"/>
<dbReference type="OrthoDB" id="4933424at2759"/>
<protein>
    <submittedName>
        <fullName evidence="1">Uncharacterized protein</fullName>
    </submittedName>
</protein>
<dbReference type="KEGG" id="maw:19253977"/>
<evidence type="ECO:0000313" key="1">
    <source>
        <dbReference type="EMBL" id="EFY84282.1"/>
    </source>
</evidence>
<dbReference type="Gene3D" id="1.10.510.10">
    <property type="entry name" value="Transferase(Phosphotransferase) domain 1"/>
    <property type="match status" value="1"/>
</dbReference>
<dbReference type="HOGENOM" id="CLU_059963_0_0_1"/>
<dbReference type="eggNOG" id="ENOG502RMT3">
    <property type="taxonomic scope" value="Eukaryota"/>
</dbReference>